<feature type="domain" description="Glycosyl transferase family 28 C-terminal" evidence="7">
    <location>
        <begin position="580"/>
        <end position="685"/>
    </location>
</feature>
<gene>
    <name evidence="9" type="ORF">HJC23_007830</name>
</gene>
<dbReference type="InterPro" id="IPR007235">
    <property type="entry name" value="Glyco_trans_28_C"/>
</dbReference>
<dbReference type="EC" id="2.4.1.46" evidence="2"/>
<dbReference type="PANTHER" id="PTHR43025">
    <property type="entry name" value="MONOGALACTOSYLDIACYLGLYCEROL SYNTHASE"/>
    <property type="match status" value="1"/>
</dbReference>
<evidence type="ECO:0000313" key="10">
    <source>
        <dbReference type="Proteomes" id="UP001516023"/>
    </source>
</evidence>
<keyword evidence="4" id="KW-0808">Transferase</keyword>
<organism evidence="9 10">
    <name type="scientific">Cyclotella cryptica</name>
    <dbReference type="NCBI Taxonomy" id="29204"/>
    <lineage>
        <taxon>Eukaryota</taxon>
        <taxon>Sar</taxon>
        <taxon>Stramenopiles</taxon>
        <taxon>Ochrophyta</taxon>
        <taxon>Bacillariophyta</taxon>
        <taxon>Coscinodiscophyceae</taxon>
        <taxon>Thalassiosirophycidae</taxon>
        <taxon>Stephanodiscales</taxon>
        <taxon>Stephanodiscaceae</taxon>
        <taxon>Cyclotella</taxon>
    </lineage>
</organism>
<evidence type="ECO:0000256" key="1">
    <source>
        <dbReference type="ARBA" id="ARBA00006962"/>
    </source>
</evidence>
<dbReference type="Pfam" id="PF04101">
    <property type="entry name" value="Glyco_tran_28_C"/>
    <property type="match status" value="1"/>
</dbReference>
<feature type="domain" description="Diacylglycerol glucosyltransferase N-terminal" evidence="8">
    <location>
        <begin position="132"/>
        <end position="302"/>
    </location>
</feature>
<feature type="region of interest" description="Disordered" evidence="6">
    <location>
        <begin position="456"/>
        <end position="481"/>
    </location>
</feature>
<comment type="similarity">
    <text evidence="1">Belongs to the glycosyltransferase 28 family.</text>
</comment>
<comment type="subcellular location">
    <subcellularLocation>
        <location evidence="5">Plastid</location>
        <location evidence="5">Chloroplast membrane</location>
    </subcellularLocation>
</comment>
<feature type="region of interest" description="Disordered" evidence="6">
    <location>
        <begin position="1"/>
        <end position="111"/>
    </location>
</feature>
<dbReference type="Pfam" id="PF06925">
    <property type="entry name" value="MGDG_synth"/>
    <property type="match status" value="1"/>
</dbReference>
<dbReference type="Proteomes" id="UP001516023">
    <property type="component" value="Unassembled WGS sequence"/>
</dbReference>
<dbReference type="InterPro" id="IPR009695">
    <property type="entry name" value="Diacylglyc_glucosyltr_N"/>
</dbReference>
<feature type="compositionally biased region" description="Low complexity" evidence="6">
    <location>
        <begin position="1"/>
        <end position="18"/>
    </location>
</feature>
<dbReference type="GO" id="GO:0046509">
    <property type="term" value="F:1,2-diacylglycerol 3-beta-galactosyltransferase activity"/>
    <property type="evidence" value="ECO:0007669"/>
    <property type="project" value="UniProtKB-EC"/>
</dbReference>
<feature type="compositionally biased region" description="Low complexity" evidence="6">
    <location>
        <begin position="31"/>
        <end position="49"/>
    </location>
</feature>
<keyword evidence="3" id="KW-0328">Glycosyltransferase</keyword>
<proteinExistence type="inferred from homology"/>
<name>A0ABD3QZU2_9STRA</name>
<evidence type="ECO:0000256" key="3">
    <source>
        <dbReference type="ARBA" id="ARBA00022676"/>
    </source>
</evidence>
<dbReference type="InterPro" id="IPR050519">
    <property type="entry name" value="Glycosyltransf_28_UgtP"/>
</dbReference>
<evidence type="ECO:0000256" key="4">
    <source>
        <dbReference type="ARBA" id="ARBA00022679"/>
    </source>
</evidence>
<accession>A0ABD3QZU2</accession>
<feature type="compositionally biased region" description="Low complexity" evidence="6">
    <location>
        <begin position="93"/>
        <end position="108"/>
    </location>
</feature>
<keyword evidence="10" id="KW-1185">Reference proteome</keyword>
<evidence type="ECO:0000313" key="9">
    <source>
        <dbReference type="EMBL" id="KAL3805869.1"/>
    </source>
</evidence>
<evidence type="ECO:0000256" key="6">
    <source>
        <dbReference type="SAM" id="MobiDB-lite"/>
    </source>
</evidence>
<evidence type="ECO:0000256" key="2">
    <source>
        <dbReference type="ARBA" id="ARBA00012615"/>
    </source>
</evidence>
<protein>
    <recommendedName>
        <fullName evidence="2">monogalactosyldiacylglycerol synthase</fullName>
        <ecNumber evidence="2">2.4.1.46</ecNumber>
    </recommendedName>
</protein>
<dbReference type="AlphaFoldDB" id="A0ABD3QZU2"/>
<evidence type="ECO:0000259" key="7">
    <source>
        <dbReference type="Pfam" id="PF04101"/>
    </source>
</evidence>
<dbReference type="Gene3D" id="3.40.50.2000">
    <property type="entry name" value="Glycogen Phosphorylase B"/>
    <property type="match status" value="1"/>
</dbReference>
<feature type="region of interest" description="Disordered" evidence="6">
    <location>
        <begin position="702"/>
        <end position="729"/>
    </location>
</feature>
<reference evidence="9 10" key="1">
    <citation type="journal article" date="2020" name="G3 (Bethesda)">
        <title>Improved Reference Genome for Cyclotella cryptica CCMP332, a Model for Cell Wall Morphogenesis, Salinity Adaptation, and Lipid Production in Diatoms (Bacillariophyta).</title>
        <authorList>
            <person name="Roberts W.R."/>
            <person name="Downey K.M."/>
            <person name="Ruck E.C."/>
            <person name="Traller J.C."/>
            <person name="Alverson A.J."/>
        </authorList>
    </citation>
    <scope>NUCLEOTIDE SEQUENCE [LARGE SCALE GENOMIC DNA]</scope>
    <source>
        <strain evidence="9 10">CCMP332</strain>
    </source>
</reference>
<dbReference type="GO" id="GO:0031969">
    <property type="term" value="C:chloroplast membrane"/>
    <property type="evidence" value="ECO:0007669"/>
    <property type="project" value="UniProtKB-SubCell"/>
</dbReference>
<comment type="caution">
    <text evidence="9">The sequence shown here is derived from an EMBL/GenBank/DDBJ whole genome shotgun (WGS) entry which is preliminary data.</text>
</comment>
<evidence type="ECO:0000256" key="5">
    <source>
        <dbReference type="ARBA" id="ARBA00046299"/>
    </source>
</evidence>
<dbReference type="EMBL" id="JABMIG020000001">
    <property type="protein sequence ID" value="KAL3805869.1"/>
    <property type="molecule type" value="Genomic_DNA"/>
</dbReference>
<feature type="compositionally biased region" description="Low complexity" evidence="6">
    <location>
        <begin position="465"/>
        <end position="478"/>
    </location>
</feature>
<evidence type="ECO:0000259" key="8">
    <source>
        <dbReference type="Pfam" id="PF06925"/>
    </source>
</evidence>
<sequence>MKQPRSSSSRSCHSRLSSTQRVTRLPIDHMPAATARPSAAANNRFARFRQSLTYKRGKSSPDVMSHSDANGSPSTPQECREPPHQPPQPAPQIDPSQSADTASLSPPLLATPPHHPTALKILFLSSDTGGGHRASATSLAQQFSLLFPGSIHALCDIVQLDGPPPYNGLVRMYKHLSCHPAQWKLVYSVSNTRAYEMLADVHMKSAMERSVRKRIMRYDPDVVVSVHPLMTNVPVLACSNIGKETGRHLPIFTVCTDLGSAHSMWFANGVEKLFVASEAIRELAKVRGKVPEEKIVMSGLPIRNDFSVQAQKMGERHSPGGKEYQKSIRDKLGLRPYRNHKIVLVMGGGEGCGRLSSIVDSLYLQFVERDINALILVVCGRNETLLQQLSKKDWKEMRSTYVLARQKGADFESCVGLLTDAGCGGGDGYGVAHHLRRIISSPSMLGLGRVENPFSPVYQRESDRNSNGSSGERSGTGSHAHFKEGYANATSLPGSRSHSPAIEGSESVEVITKSCAERENLYDLATLIAAVDDDETEEKIMTTVTPEAQRLSNSQSSDEDIEVIEESVSDEAPLETESGVKVIGLGFITQMADYMVATDVLVSKAGPGTIAEAASLSLPVMLTSFLPGQEEGNVDYVIDGGFGSFISDSDPHGISEEVSSWLVDEEKLKILSENAHKRGAPDAAAEIVKAIGESALRWKKINEEHSHKADEVRLEGGETDDGPGKGESN</sequence>
<dbReference type="SUPFAM" id="SSF53756">
    <property type="entry name" value="UDP-Glycosyltransferase/glycogen phosphorylase"/>
    <property type="match status" value="2"/>
</dbReference>
<dbReference type="PANTHER" id="PTHR43025:SF3">
    <property type="entry name" value="MONOGALACTOSYLDIACYLGLYCEROL SYNTHASE 1, CHLOROPLASTIC"/>
    <property type="match status" value="1"/>
</dbReference>